<reference evidence="6 7" key="1">
    <citation type="submission" date="2024-01" db="EMBL/GenBank/DDBJ databases">
        <title>The diversity of rhizobia nodulating Mimosa spp. in eleven states of Brazil covering several biomes is determined by host plant, location, and edaphic factors.</title>
        <authorList>
            <person name="Rouws L."/>
            <person name="Barauna A."/>
            <person name="Beukes C."/>
            <person name="De Faria S.M."/>
            <person name="Gross E."/>
            <person name="Dos Reis Junior F.B."/>
            <person name="Simon M."/>
            <person name="Maluk M."/>
            <person name="Odee D.W."/>
            <person name="Kenicer G."/>
            <person name="Young J.P.W."/>
            <person name="Reis V.M."/>
            <person name="Zilli J."/>
            <person name="James E.K."/>
        </authorList>
    </citation>
    <scope>NUCLEOTIDE SEQUENCE [LARGE SCALE GENOMIC DNA]</scope>
    <source>
        <strain evidence="6 7">JPY167</strain>
    </source>
</reference>
<dbReference type="Pfam" id="PF03466">
    <property type="entry name" value="LysR_substrate"/>
    <property type="match status" value="1"/>
</dbReference>
<dbReference type="SUPFAM" id="SSF46785">
    <property type="entry name" value="Winged helix' DNA-binding domain"/>
    <property type="match status" value="1"/>
</dbReference>
<dbReference type="InterPro" id="IPR036390">
    <property type="entry name" value="WH_DNA-bd_sf"/>
</dbReference>
<dbReference type="InterPro" id="IPR005119">
    <property type="entry name" value="LysR_subst-bd"/>
</dbReference>
<dbReference type="PRINTS" id="PR00039">
    <property type="entry name" value="HTHLYSR"/>
</dbReference>
<keyword evidence="7" id="KW-1185">Reference proteome</keyword>
<dbReference type="SUPFAM" id="SSF53850">
    <property type="entry name" value="Periplasmic binding protein-like II"/>
    <property type="match status" value="1"/>
</dbReference>
<dbReference type="InterPro" id="IPR050950">
    <property type="entry name" value="HTH-type_LysR_regulators"/>
</dbReference>
<organism evidence="6 7">
    <name type="scientific">Paraburkholderia ferrariae</name>
    <dbReference type="NCBI Taxonomy" id="386056"/>
    <lineage>
        <taxon>Bacteria</taxon>
        <taxon>Pseudomonadati</taxon>
        <taxon>Pseudomonadota</taxon>
        <taxon>Betaproteobacteria</taxon>
        <taxon>Burkholderiales</taxon>
        <taxon>Burkholderiaceae</taxon>
        <taxon>Paraburkholderia</taxon>
    </lineage>
</organism>
<dbReference type="InterPro" id="IPR000847">
    <property type="entry name" value="LysR_HTH_N"/>
</dbReference>
<dbReference type="Gene3D" id="1.10.10.10">
    <property type="entry name" value="Winged helix-like DNA-binding domain superfamily/Winged helix DNA-binding domain"/>
    <property type="match status" value="1"/>
</dbReference>
<dbReference type="Gene3D" id="3.40.190.290">
    <property type="match status" value="1"/>
</dbReference>
<dbReference type="RefSeq" id="WP_342946510.1">
    <property type="nucleotide sequence ID" value="NZ_JAYMRV010000002.1"/>
</dbReference>
<comment type="similarity">
    <text evidence="1">Belongs to the LysR transcriptional regulatory family.</text>
</comment>
<dbReference type="PROSITE" id="PS50931">
    <property type="entry name" value="HTH_LYSR"/>
    <property type="match status" value="1"/>
</dbReference>
<keyword evidence="2" id="KW-0805">Transcription regulation</keyword>
<evidence type="ECO:0000256" key="4">
    <source>
        <dbReference type="ARBA" id="ARBA00023163"/>
    </source>
</evidence>
<protein>
    <submittedName>
        <fullName evidence="6">LysR substrate-binding domain-containing protein</fullName>
    </submittedName>
</protein>
<keyword evidence="3" id="KW-0238">DNA-binding</keyword>
<accession>A0ABU9RMA6</accession>
<name>A0ABU9RMA6_9BURK</name>
<dbReference type="EMBL" id="JAYMRV010000002">
    <property type="protein sequence ID" value="MEM5421188.1"/>
    <property type="molecule type" value="Genomic_DNA"/>
</dbReference>
<evidence type="ECO:0000256" key="1">
    <source>
        <dbReference type="ARBA" id="ARBA00009437"/>
    </source>
</evidence>
<dbReference type="Pfam" id="PF00126">
    <property type="entry name" value="HTH_1"/>
    <property type="match status" value="1"/>
</dbReference>
<gene>
    <name evidence="6" type="ORF">VSR73_08955</name>
</gene>
<proteinExistence type="inferred from homology"/>
<comment type="caution">
    <text evidence="6">The sequence shown here is derived from an EMBL/GenBank/DDBJ whole genome shotgun (WGS) entry which is preliminary data.</text>
</comment>
<evidence type="ECO:0000313" key="6">
    <source>
        <dbReference type="EMBL" id="MEM5421188.1"/>
    </source>
</evidence>
<evidence type="ECO:0000256" key="2">
    <source>
        <dbReference type="ARBA" id="ARBA00023015"/>
    </source>
</evidence>
<dbReference type="PANTHER" id="PTHR30419">
    <property type="entry name" value="HTH-TYPE TRANSCRIPTIONAL REGULATOR YBHD"/>
    <property type="match status" value="1"/>
</dbReference>
<dbReference type="PANTHER" id="PTHR30419:SF30">
    <property type="entry name" value="LYSR FAMILY TRANSCRIPTIONAL REGULATOR"/>
    <property type="match status" value="1"/>
</dbReference>
<sequence length="303" mass="32556">MTLDQLQGFVAIVEHGSIRAAARVLGLAQSGLTQQLKRLEGTLNAELFLRGHNGISLTPAGNSLLARARIILTECARAEAEISGRNKELIGNLSVGTSSEAFAGVLLPIMGEFRRRFPKISVHLASGPSNVLMSRIREANLDFAITLVSHGTDMSDLSSTVLKPARPAIVCRRGHPLENATSLQELSQAEWVNTGRYGRPGSPVNRLHDLFADAGCEPPNVVLTIESLFDTLSMVVNSDLLFLAPSFVLQTTSYDGTLSAIPIDSPIPGSDLCLLQRADAPLPPAAKELASMAVSYARIKRRR</sequence>
<feature type="domain" description="HTH lysR-type" evidence="5">
    <location>
        <begin position="1"/>
        <end position="58"/>
    </location>
</feature>
<keyword evidence="4" id="KW-0804">Transcription</keyword>
<evidence type="ECO:0000256" key="3">
    <source>
        <dbReference type="ARBA" id="ARBA00023125"/>
    </source>
</evidence>
<dbReference type="InterPro" id="IPR036388">
    <property type="entry name" value="WH-like_DNA-bd_sf"/>
</dbReference>
<evidence type="ECO:0000259" key="5">
    <source>
        <dbReference type="PROSITE" id="PS50931"/>
    </source>
</evidence>
<dbReference type="Proteomes" id="UP001489897">
    <property type="component" value="Unassembled WGS sequence"/>
</dbReference>
<evidence type="ECO:0000313" key="7">
    <source>
        <dbReference type="Proteomes" id="UP001489897"/>
    </source>
</evidence>